<keyword evidence="7" id="KW-1185">Reference proteome</keyword>
<dbReference type="Pfam" id="PF20694">
    <property type="entry name" value="TRADD-like_N"/>
    <property type="match status" value="1"/>
</dbReference>
<dbReference type="InterPro" id="IPR001611">
    <property type="entry name" value="Leu-rich_rpt"/>
</dbReference>
<dbReference type="Pfam" id="PF13516">
    <property type="entry name" value="LRR_6"/>
    <property type="match status" value="6"/>
</dbReference>
<feature type="non-terminal residue" evidence="6">
    <location>
        <position position="906"/>
    </location>
</feature>
<evidence type="ECO:0000256" key="3">
    <source>
        <dbReference type="SAM" id="Coils"/>
    </source>
</evidence>
<evidence type="ECO:0000256" key="2">
    <source>
        <dbReference type="ARBA" id="ARBA00022737"/>
    </source>
</evidence>
<evidence type="ECO:0000256" key="4">
    <source>
        <dbReference type="SAM" id="MobiDB-lite"/>
    </source>
</evidence>
<evidence type="ECO:0000256" key="1">
    <source>
        <dbReference type="ARBA" id="ARBA00022614"/>
    </source>
</evidence>
<dbReference type="AlphaFoldDB" id="A0AAU9X6M6"/>
<sequence length="906" mass="101807">METAKLEGEKEIKNFTILTWTLCSKSTDQKLNIKVDVEHMKRADQDAYNTASVLALEPAGYQKASTASGTKRKRHSDADLEDPQPLKKKVLCLIAMNYLDTSPAQSRDEHNEFKKYLQEMRVFIIGVSVGSLVITVKCDSLSSLEELWDDYSCGLLDKMVRDCFVTEKILKELNLAELKLKTTMDTEEYNAYKLYFLEKDALRGASSSEFHSISSTSESPQNQEELKKWKQKTKIVETEKLKGTLPLTVIPTTGHGKELIGKAQGGKEEMLISLCIPLFLGMLPLLGSSTSDSEESEVESFTSDSEEEPEDILRKLQIMKGTSPLIVIPTTGHGKELEEPWGRKGMLPISGCSTFDLEEELEKLCSLHSLPTTDLKEKLEQVFEEIRMLRMEGSFSVLKLSTIDLKKKLAELCMKLQRLRMEGTLPPPELFTADLEDELERFERKRKEVLLSGSSPPPVSIIETATRLRQELEKVKMEALENAMYPTIRSGLAKFDVSLPEELQNYVSYLLNESAKLHFRKQVLQSPRALEELRVAMDKDELKAFLTIHIREGAWQVVLLFTDELSISKQPWYCFRVIYNEDEDEDEEVSNEVIYSSISGILYGWPTEYDPDLITLCKAITNRDWKVARLILSRSRISDEGLENLSTALPQSELYSLTLYGIGLQNQGLKHLCEALIISDCHLTSLNVSHNMWGDEGIVYLGNALTSIDCTLTSLNVSNNMLGDEGIVHLCNALTSVNCTLTSLNVSNNWLRDEGIMHLCNALTSVNCTLTSLNVSNNWLGDEGIMHLCNALTSVNCRLTSLNASHIRWEDNGFKHLCDALTSSNCVLTKLKIGLIRLGDGGIKELSKVLTNGFCTLTSLDISNNEFGDEGIKHLCKALTDTNCKLRSLDYQGNRNVTDKGRKYLS</sequence>
<evidence type="ECO:0000313" key="7">
    <source>
        <dbReference type="Proteomes" id="UP001159428"/>
    </source>
</evidence>
<reference evidence="6 7" key="1">
    <citation type="submission" date="2022-05" db="EMBL/GenBank/DDBJ databases">
        <authorList>
            <consortium name="Genoscope - CEA"/>
            <person name="William W."/>
        </authorList>
    </citation>
    <scope>NUCLEOTIDE SEQUENCE [LARGE SCALE GENOMIC DNA]</scope>
</reference>
<dbReference type="SUPFAM" id="SSF52047">
    <property type="entry name" value="RNI-like"/>
    <property type="match status" value="1"/>
</dbReference>
<dbReference type="InterPro" id="IPR051261">
    <property type="entry name" value="NLR"/>
</dbReference>
<organism evidence="6 7">
    <name type="scientific">Pocillopora meandrina</name>
    <dbReference type="NCBI Taxonomy" id="46732"/>
    <lineage>
        <taxon>Eukaryota</taxon>
        <taxon>Metazoa</taxon>
        <taxon>Cnidaria</taxon>
        <taxon>Anthozoa</taxon>
        <taxon>Hexacorallia</taxon>
        <taxon>Scleractinia</taxon>
        <taxon>Astrocoeniina</taxon>
        <taxon>Pocilloporidae</taxon>
        <taxon>Pocillopora</taxon>
    </lineage>
</organism>
<dbReference type="Gene3D" id="3.80.10.10">
    <property type="entry name" value="Ribonuclease Inhibitor"/>
    <property type="match status" value="2"/>
</dbReference>
<name>A0AAU9X6M6_9CNID</name>
<gene>
    <name evidence="6" type="ORF">PMEA_00017945</name>
</gene>
<dbReference type="Proteomes" id="UP001159428">
    <property type="component" value="Unassembled WGS sequence"/>
</dbReference>
<evidence type="ECO:0000259" key="5">
    <source>
        <dbReference type="Pfam" id="PF20694"/>
    </source>
</evidence>
<keyword evidence="1" id="KW-0433">Leucine-rich repeat</keyword>
<dbReference type="EMBL" id="CALNXJ010000031">
    <property type="protein sequence ID" value="CAH3137959.1"/>
    <property type="molecule type" value="Genomic_DNA"/>
</dbReference>
<feature type="compositionally biased region" description="Acidic residues" evidence="4">
    <location>
        <begin position="292"/>
        <end position="309"/>
    </location>
</feature>
<feature type="domain" description="TRADD-like N-terminal" evidence="5">
    <location>
        <begin position="110"/>
        <end position="169"/>
    </location>
</feature>
<proteinExistence type="predicted"/>
<accession>A0AAU9X6M6</accession>
<dbReference type="InterPro" id="IPR032675">
    <property type="entry name" value="LRR_dom_sf"/>
</dbReference>
<feature type="region of interest" description="Disordered" evidence="4">
    <location>
        <begin position="289"/>
        <end position="309"/>
    </location>
</feature>
<feature type="coiled-coil region" evidence="3">
    <location>
        <begin position="432"/>
        <end position="482"/>
    </location>
</feature>
<dbReference type="SMART" id="SM00368">
    <property type="entry name" value="LRR_RI"/>
    <property type="match status" value="8"/>
</dbReference>
<dbReference type="InterPro" id="IPR049341">
    <property type="entry name" value="TRADD-like_N"/>
</dbReference>
<keyword evidence="3" id="KW-0175">Coiled coil</keyword>
<protein>
    <recommendedName>
        <fullName evidence="5">TRADD-like N-terminal domain-containing protein</fullName>
    </recommendedName>
</protein>
<dbReference type="PANTHER" id="PTHR24106">
    <property type="entry name" value="NACHT, LRR AND CARD DOMAINS-CONTAINING"/>
    <property type="match status" value="1"/>
</dbReference>
<evidence type="ECO:0000313" key="6">
    <source>
        <dbReference type="EMBL" id="CAH3137959.1"/>
    </source>
</evidence>
<keyword evidence="2" id="KW-0677">Repeat</keyword>
<comment type="caution">
    <text evidence="6">The sequence shown here is derived from an EMBL/GenBank/DDBJ whole genome shotgun (WGS) entry which is preliminary data.</text>
</comment>